<proteinExistence type="predicted"/>
<reference evidence="2 3" key="1">
    <citation type="submission" date="2015-01" db="EMBL/GenBank/DDBJ databases">
        <title>Evolution of Trichinella species and genotypes.</title>
        <authorList>
            <person name="Korhonen P.K."/>
            <person name="Edoardo P."/>
            <person name="Giuseppe L.R."/>
            <person name="Gasser R.B."/>
        </authorList>
    </citation>
    <scope>NUCLEOTIDE SEQUENCE [LARGE SCALE GENOMIC DNA]</scope>
    <source>
        <strain evidence="2">ISS13</strain>
    </source>
</reference>
<accession>A0A0V1ETW9</accession>
<dbReference type="EMBL" id="JYDR01000008">
    <property type="protein sequence ID" value="KRY77175.1"/>
    <property type="molecule type" value="Genomic_DNA"/>
</dbReference>
<name>A0A0V1ETW9_TRIPS</name>
<evidence type="ECO:0000256" key="1">
    <source>
        <dbReference type="SAM" id="MobiDB-lite"/>
    </source>
</evidence>
<dbReference type="Proteomes" id="UP000054632">
    <property type="component" value="Unassembled WGS sequence"/>
</dbReference>
<evidence type="ECO:0000313" key="2">
    <source>
        <dbReference type="EMBL" id="KRY77175.1"/>
    </source>
</evidence>
<evidence type="ECO:0000313" key="3">
    <source>
        <dbReference type="Proteomes" id="UP000054632"/>
    </source>
</evidence>
<gene>
    <name evidence="2" type="ORF">T4A_13930</name>
</gene>
<sequence>MTKRISRSRSKSSNSSNVDLRRGIEQKAWKRNLPSLLASGGGAKLVVVEIDQLNGPVLRLHTVQNWLHNRTLGNGIT</sequence>
<dbReference type="AlphaFoldDB" id="A0A0V1ETW9"/>
<comment type="caution">
    <text evidence="2">The sequence shown here is derived from an EMBL/GenBank/DDBJ whole genome shotgun (WGS) entry which is preliminary data.</text>
</comment>
<feature type="compositionally biased region" description="Basic residues" evidence="1">
    <location>
        <begin position="1"/>
        <end position="10"/>
    </location>
</feature>
<protein>
    <submittedName>
        <fullName evidence="2">Uncharacterized protein</fullName>
    </submittedName>
</protein>
<organism evidence="2 3">
    <name type="scientific">Trichinella pseudospiralis</name>
    <name type="common">Parasitic roundworm</name>
    <dbReference type="NCBI Taxonomy" id="6337"/>
    <lineage>
        <taxon>Eukaryota</taxon>
        <taxon>Metazoa</taxon>
        <taxon>Ecdysozoa</taxon>
        <taxon>Nematoda</taxon>
        <taxon>Enoplea</taxon>
        <taxon>Dorylaimia</taxon>
        <taxon>Trichinellida</taxon>
        <taxon>Trichinellidae</taxon>
        <taxon>Trichinella</taxon>
    </lineage>
</organism>
<feature type="region of interest" description="Disordered" evidence="1">
    <location>
        <begin position="1"/>
        <end position="21"/>
    </location>
</feature>